<feature type="repeat" description="PPR" evidence="2">
    <location>
        <begin position="217"/>
        <end position="247"/>
    </location>
</feature>
<dbReference type="EMBL" id="JACGCM010002435">
    <property type="protein sequence ID" value="KAF6139872.1"/>
    <property type="molecule type" value="Genomic_DNA"/>
</dbReference>
<comment type="caution">
    <text evidence="3">The sequence shown here is derived from an EMBL/GenBank/DDBJ whole genome shotgun (WGS) entry which is preliminary data.</text>
</comment>
<dbReference type="InterPro" id="IPR002885">
    <property type="entry name" value="PPR_rpt"/>
</dbReference>
<protein>
    <recommendedName>
        <fullName evidence="5">Pentatricopeptide repeat-containing protein</fullName>
    </recommendedName>
</protein>
<dbReference type="GO" id="GO:0003729">
    <property type="term" value="F:mRNA binding"/>
    <property type="evidence" value="ECO:0007669"/>
    <property type="project" value="TreeGrafter"/>
</dbReference>
<keyword evidence="4" id="KW-1185">Reference proteome</keyword>
<dbReference type="SUPFAM" id="SSF81901">
    <property type="entry name" value="HCP-like"/>
    <property type="match status" value="1"/>
</dbReference>
<dbReference type="InterPro" id="IPR011990">
    <property type="entry name" value="TPR-like_helical_dom_sf"/>
</dbReference>
<evidence type="ECO:0000313" key="3">
    <source>
        <dbReference type="EMBL" id="KAF6139872.1"/>
    </source>
</evidence>
<feature type="repeat" description="PPR" evidence="2">
    <location>
        <begin position="337"/>
        <end position="371"/>
    </location>
</feature>
<evidence type="ECO:0000313" key="4">
    <source>
        <dbReference type="Proteomes" id="UP000541444"/>
    </source>
</evidence>
<feature type="repeat" description="PPR" evidence="2">
    <location>
        <begin position="372"/>
        <end position="406"/>
    </location>
</feature>
<name>A0A7J7LBE8_9MAGN</name>
<evidence type="ECO:0000256" key="2">
    <source>
        <dbReference type="PROSITE-ProRule" id="PRU00708"/>
    </source>
</evidence>
<keyword evidence="1" id="KW-0677">Repeat</keyword>
<dbReference type="NCBIfam" id="TIGR00756">
    <property type="entry name" value="PPR"/>
    <property type="match status" value="6"/>
</dbReference>
<dbReference type="AlphaFoldDB" id="A0A7J7LBE8"/>
<dbReference type="PANTHER" id="PTHR47932:SF2">
    <property type="entry name" value="OS10G0484300 PROTEIN"/>
    <property type="match status" value="1"/>
</dbReference>
<organism evidence="3 4">
    <name type="scientific">Kingdonia uniflora</name>
    <dbReference type="NCBI Taxonomy" id="39325"/>
    <lineage>
        <taxon>Eukaryota</taxon>
        <taxon>Viridiplantae</taxon>
        <taxon>Streptophyta</taxon>
        <taxon>Embryophyta</taxon>
        <taxon>Tracheophyta</taxon>
        <taxon>Spermatophyta</taxon>
        <taxon>Magnoliopsida</taxon>
        <taxon>Ranunculales</taxon>
        <taxon>Circaeasteraceae</taxon>
        <taxon>Kingdonia</taxon>
    </lineage>
</organism>
<gene>
    <name evidence="3" type="ORF">GIB67_009719</name>
</gene>
<dbReference type="OrthoDB" id="185373at2759"/>
<dbReference type="PROSITE" id="PS51375">
    <property type="entry name" value="PPR"/>
    <property type="match status" value="6"/>
</dbReference>
<feature type="repeat" description="PPR" evidence="2">
    <location>
        <begin position="174"/>
        <end position="208"/>
    </location>
</feature>
<dbReference type="Gene3D" id="1.25.40.10">
    <property type="entry name" value="Tetratricopeptide repeat domain"/>
    <property type="match status" value="5"/>
</dbReference>
<dbReference type="PANTHER" id="PTHR47932">
    <property type="entry name" value="ATPASE EXPRESSION PROTEIN 3"/>
    <property type="match status" value="1"/>
</dbReference>
<dbReference type="Pfam" id="PF13041">
    <property type="entry name" value="PPR_2"/>
    <property type="match status" value="3"/>
</dbReference>
<dbReference type="Pfam" id="PF12854">
    <property type="entry name" value="PPR_1"/>
    <property type="match status" value="3"/>
</dbReference>
<dbReference type="Proteomes" id="UP000541444">
    <property type="component" value="Unassembled WGS sequence"/>
</dbReference>
<evidence type="ECO:0008006" key="5">
    <source>
        <dbReference type="Google" id="ProtNLM"/>
    </source>
</evidence>
<dbReference type="Pfam" id="PF13812">
    <property type="entry name" value="PPR_3"/>
    <property type="match status" value="1"/>
</dbReference>
<proteinExistence type="predicted"/>
<feature type="repeat" description="PPR" evidence="2">
    <location>
        <begin position="50"/>
        <end position="84"/>
    </location>
</feature>
<feature type="repeat" description="PPR" evidence="2">
    <location>
        <begin position="106"/>
        <end position="140"/>
    </location>
</feature>
<reference evidence="3 4" key="1">
    <citation type="journal article" date="2020" name="IScience">
        <title>Genome Sequencing of the Endangered Kingdonia uniflora (Circaeasteraceae, Ranunculales) Reveals Potential Mechanisms of Evolutionary Specialization.</title>
        <authorList>
            <person name="Sun Y."/>
            <person name="Deng T."/>
            <person name="Zhang A."/>
            <person name="Moore M.J."/>
            <person name="Landis J.B."/>
            <person name="Lin N."/>
            <person name="Zhang H."/>
            <person name="Zhang X."/>
            <person name="Huang J."/>
            <person name="Zhang X."/>
            <person name="Sun H."/>
            <person name="Wang H."/>
        </authorList>
    </citation>
    <scope>NUCLEOTIDE SEQUENCE [LARGE SCALE GENOMIC DNA]</scope>
    <source>
        <strain evidence="3">TB1705</strain>
        <tissue evidence="3">Leaf</tissue>
    </source>
</reference>
<accession>A0A7J7LBE8</accession>
<sequence length="449" mass="50103">MGLFDNAIQMQPSPSISPFTQLLGVICKLRQYSTIITMFKSMDSSQIKFDIVALGTLINCFCQMGKVDFGFTVVGNIFKSGFEPDIVIFSTSLKGLFKENRVKHATDVTYGTMVDGLCKTGNVDQAIKLLKDIDKGNHKPNILIYNAIIDSLYGRTEKAQILLELMSTRSVSPDAVTYNSLIDGLCNSHQWEEANKLFREMIEKVLHSIVVRGCEPDVISCTILINGYGKAKKLDEAMQIFEDMRSKVGRVAAAQELFMKMQARGPSPNVYTYSTILDGLFTSSYEEAMRIFEKMDNDGLKANIVIYNTVINHMCKLNNWDAKKLLDSLPSKELQPDTQTFTSMINGLITKEMLKESEDLFTEMVEKGPTPDDITYNAIVRGSPRHKDIDKAMQLLNAMIDRGFSLNAINISIVEDLLAAHGSKSKFIGLVDKVLPKHKSKGNVIKSVV</sequence>
<evidence type="ECO:0000256" key="1">
    <source>
        <dbReference type="ARBA" id="ARBA00022737"/>
    </source>
</evidence>